<organism evidence="1 2">
    <name type="scientific">Leadbetterella byssophila (strain DSM 17132 / JCM 16389 / KACC 11308 / NBRC 106382 / 4M15)</name>
    <dbReference type="NCBI Taxonomy" id="649349"/>
    <lineage>
        <taxon>Bacteria</taxon>
        <taxon>Pseudomonadati</taxon>
        <taxon>Bacteroidota</taxon>
        <taxon>Cytophagia</taxon>
        <taxon>Cytophagales</taxon>
        <taxon>Leadbetterellaceae</taxon>
        <taxon>Leadbetterella</taxon>
    </lineage>
</organism>
<proteinExistence type="predicted"/>
<dbReference type="KEGG" id="lby:Lbys_2241"/>
<dbReference type="HOGENOM" id="CLU_1358986_0_0_10"/>
<reference evidence="1 2" key="2">
    <citation type="journal article" date="2011" name="Stand. Genomic Sci.">
        <title>Complete genome sequence of Leadbetterella byssophila type strain (4M15).</title>
        <authorList>
            <person name="Abt B."/>
            <person name="Teshima H."/>
            <person name="Lucas S."/>
            <person name="Lapidus A."/>
            <person name="Del Rio T.G."/>
            <person name="Nolan M."/>
            <person name="Tice H."/>
            <person name="Cheng J.F."/>
            <person name="Pitluck S."/>
            <person name="Liolios K."/>
            <person name="Pagani I."/>
            <person name="Ivanova N."/>
            <person name="Mavromatis K."/>
            <person name="Pati A."/>
            <person name="Tapia R."/>
            <person name="Han C."/>
            <person name="Goodwin L."/>
            <person name="Chen A."/>
            <person name="Palaniappan K."/>
            <person name="Land M."/>
            <person name="Hauser L."/>
            <person name="Chang Y.J."/>
            <person name="Jeffries C.D."/>
            <person name="Rohde M."/>
            <person name="Goker M."/>
            <person name="Tindall B.J."/>
            <person name="Detter J.C."/>
            <person name="Woyke T."/>
            <person name="Bristow J."/>
            <person name="Eisen J.A."/>
            <person name="Markowitz V."/>
            <person name="Hugenholtz P."/>
            <person name="Klenk H.P."/>
            <person name="Kyrpides N.C."/>
        </authorList>
    </citation>
    <scope>NUCLEOTIDE SEQUENCE [LARGE SCALE GENOMIC DNA]</scope>
    <source>
        <strain evidence="2">DSM 17132 / JCM 16389 / KACC 11308 / NBRC 106382 / 4M15</strain>
    </source>
</reference>
<protein>
    <submittedName>
        <fullName evidence="1">Uncharacterized protein</fullName>
    </submittedName>
</protein>
<dbReference type="Proteomes" id="UP000007435">
    <property type="component" value="Chromosome"/>
</dbReference>
<dbReference type="InterPro" id="IPR032325">
    <property type="entry name" value="DUF4852"/>
</dbReference>
<gene>
    <name evidence="1" type="ordered locus">Lbys_2241</name>
</gene>
<evidence type="ECO:0000313" key="2">
    <source>
        <dbReference type="Proteomes" id="UP000007435"/>
    </source>
</evidence>
<dbReference type="STRING" id="649349.Lbys_2241"/>
<accession>E4RV40</accession>
<dbReference type="EMBL" id="CP002305">
    <property type="protein sequence ID" value="ADQ17920.1"/>
    <property type="molecule type" value="Genomic_DNA"/>
</dbReference>
<name>E4RV40_LEAB4</name>
<evidence type="ECO:0000313" key="1">
    <source>
        <dbReference type="EMBL" id="ADQ17920.1"/>
    </source>
</evidence>
<keyword evidence="2" id="KW-1185">Reference proteome</keyword>
<dbReference type="AlphaFoldDB" id="E4RV40"/>
<reference key="1">
    <citation type="submission" date="2010-11" db="EMBL/GenBank/DDBJ databases">
        <title>The complete genome of Leadbetterella byssophila DSM 17132.</title>
        <authorList>
            <consortium name="US DOE Joint Genome Institute (JGI-PGF)"/>
            <person name="Lucas S."/>
            <person name="Copeland A."/>
            <person name="Lapidus A."/>
            <person name="Glavina del Rio T."/>
            <person name="Dalin E."/>
            <person name="Tice H."/>
            <person name="Bruce D."/>
            <person name="Goodwin L."/>
            <person name="Pitluck S."/>
            <person name="Kyrpides N."/>
            <person name="Mavromatis K."/>
            <person name="Ivanova N."/>
            <person name="Teshima H."/>
            <person name="Brettin T."/>
            <person name="Detter J.C."/>
            <person name="Han C."/>
            <person name="Tapia R."/>
            <person name="Land M."/>
            <person name="Hauser L."/>
            <person name="Markowitz V."/>
            <person name="Cheng J.-F."/>
            <person name="Hugenholtz P."/>
            <person name="Woyke T."/>
            <person name="Wu D."/>
            <person name="Tindall B."/>
            <person name="Pomrenke H.G."/>
            <person name="Brambilla E."/>
            <person name="Klenk H.-P."/>
            <person name="Eisen J.A."/>
        </authorList>
    </citation>
    <scope>NUCLEOTIDE SEQUENCE [LARGE SCALE GENOMIC DNA]</scope>
    <source>
        <strain>DSM 17132</strain>
    </source>
</reference>
<dbReference type="Pfam" id="PF16144">
    <property type="entry name" value="DUF4852"/>
    <property type="match status" value="1"/>
</dbReference>
<sequence length="201" mass="24213">MVFMYYLKDFLGDKAQSYSQFNDSYYKQYCEIFHTKEFNKSMNEFDRQEFRAKMQERMRDGIRAVINREQFYYLREARLSEYNFGAQLFSFPGSALPYFKYFFYASDGGVRIRLNTVNENKFNFVLRMTPEKAREYLTKHPNRTVYLLQTYSFLDEKQQTGTWTNENVRNKTVYVTLNSVLVFSDKSRRNLIASFEPANQD</sequence>